<protein>
    <submittedName>
        <fullName evidence="1">Uncharacterized protein</fullName>
    </submittedName>
</protein>
<organism evidence="1 2">
    <name type="scientific">Pseudomonas fluorescens HK44</name>
    <dbReference type="NCBI Taxonomy" id="1042209"/>
    <lineage>
        <taxon>Bacteria</taxon>
        <taxon>Pseudomonadati</taxon>
        <taxon>Pseudomonadota</taxon>
        <taxon>Gammaproteobacteria</taxon>
        <taxon>Pseudomonadales</taxon>
        <taxon>Pseudomonadaceae</taxon>
        <taxon>Pseudomonas</taxon>
    </lineage>
</organism>
<evidence type="ECO:0000313" key="2">
    <source>
        <dbReference type="Proteomes" id="UP000022611"/>
    </source>
</evidence>
<geneLocation type="plasmid" evidence="1">
    <name>pUTK21</name>
</geneLocation>
<gene>
    <name evidence="1" type="ORF">HK44_029670</name>
</gene>
<evidence type="ECO:0000313" key="1">
    <source>
        <dbReference type="EMBL" id="EXF91090.1"/>
    </source>
</evidence>
<dbReference type="AlphaFoldDB" id="A0A010SCT2"/>
<proteinExistence type="predicted"/>
<sequence length="186" mass="20242">MGLHLALCKGPVDAVQEIQMGDRTAWGDADRAPLTSLSINKPTLFGGDERESGVVGTIDVLSGHAGQGRNDNLMSRLGSSIPAFRGVLSLVTSKFAANNPNIKPWAVRVRRFTAGWLDAPWMEWNTEVRTWDEDEGREISVGMNPAHILVQCLTDPHWAWAIRRAPSVGVSGTRRGLCRARASASI</sequence>
<dbReference type="Proteomes" id="UP000022611">
    <property type="component" value="Unassembled WGS sequence"/>
</dbReference>
<reference evidence="1 2" key="1">
    <citation type="journal article" date="2011" name="J. Bacteriol.">
        <title>Draft genome sequence of the polycyclic aromatic hydrocarbon-degrading, genetically engineered bioluminescent bioreporter Pseudomonas fluorescens HK44.</title>
        <authorList>
            <person name="Chauhan A."/>
            <person name="Layton A.C."/>
            <person name="Williams D.E."/>
            <person name="Smartt A.E."/>
            <person name="Ripp S."/>
            <person name="Karpinets T.V."/>
            <person name="Brown S.D."/>
            <person name="Sayler G.S."/>
        </authorList>
    </citation>
    <scope>NUCLEOTIDE SEQUENCE [LARGE SCALE GENOMIC DNA]</scope>
    <source>
        <strain evidence="1 2">HK44</strain>
        <plasmid evidence="1">pUTK21</plasmid>
    </source>
</reference>
<comment type="caution">
    <text evidence="1">The sequence shown here is derived from an EMBL/GenBank/DDBJ whole genome shotgun (WGS) entry which is preliminary data.</text>
</comment>
<accession>A0A010SCT2</accession>
<keyword evidence="1" id="KW-0614">Plasmid</keyword>
<name>A0A010SCT2_PSEFL</name>
<dbReference type="EMBL" id="AFOY02000029">
    <property type="protein sequence ID" value="EXF91090.1"/>
    <property type="molecule type" value="Genomic_DNA"/>
</dbReference>
<dbReference type="PATRIC" id="fig|1042209.11.peg.140"/>
<dbReference type="HOGENOM" id="CLU_1453251_0_0_6"/>